<organism evidence="2 3">
    <name type="scientific">Romanomermis culicivorax</name>
    <name type="common">Nematode worm</name>
    <dbReference type="NCBI Taxonomy" id="13658"/>
    <lineage>
        <taxon>Eukaryota</taxon>
        <taxon>Metazoa</taxon>
        <taxon>Ecdysozoa</taxon>
        <taxon>Nematoda</taxon>
        <taxon>Enoplea</taxon>
        <taxon>Dorylaimia</taxon>
        <taxon>Mermithida</taxon>
        <taxon>Mermithoidea</taxon>
        <taxon>Mermithidae</taxon>
        <taxon>Romanomermis</taxon>
    </lineage>
</organism>
<evidence type="ECO:0000313" key="3">
    <source>
        <dbReference type="WBParaSite" id="nRc.2.0.1.t19120-RA"/>
    </source>
</evidence>
<feature type="transmembrane region" description="Helical" evidence="1">
    <location>
        <begin position="47"/>
        <end position="65"/>
    </location>
</feature>
<sequence length="125" mass="14855">MPESYQIVSKFMNMFGSMWVVGTSMTSAVLTLAMVPKLFVNQIQCGQDIMLGFSHFMIMFFVFRVDKKVRWFYYQVSISVESFITIADVQDNCHYVDHIPRHLWKFYIVRMHMCPSFIDEHTKFV</sequence>
<evidence type="ECO:0000256" key="1">
    <source>
        <dbReference type="SAM" id="Phobius"/>
    </source>
</evidence>
<dbReference type="WBParaSite" id="nRc.2.0.1.t19120-RA">
    <property type="protein sequence ID" value="nRc.2.0.1.t19120-RA"/>
    <property type="gene ID" value="nRc.2.0.1.g19120"/>
</dbReference>
<dbReference type="Proteomes" id="UP000887565">
    <property type="component" value="Unplaced"/>
</dbReference>
<protein>
    <submittedName>
        <fullName evidence="3">Uncharacterized protein</fullName>
    </submittedName>
</protein>
<proteinExistence type="predicted"/>
<keyword evidence="1" id="KW-1133">Transmembrane helix</keyword>
<feature type="transmembrane region" description="Helical" evidence="1">
    <location>
        <begin position="12"/>
        <end position="35"/>
    </location>
</feature>
<keyword evidence="1" id="KW-0812">Transmembrane</keyword>
<reference evidence="3" key="1">
    <citation type="submission" date="2022-11" db="UniProtKB">
        <authorList>
            <consortium name="WormBaseParasite"/>
        </authorList>
    </citation>
    <scope>IDENTIFICATION</scope>
</reference>
<name>A0A915IYD7_ROMCU</name>
<keyword evidence="1" id="KW-0472">Membrane</keyword>
<keyword evidence="2" id="KW-1185">Reference proteome</keyword>
<dbReference type="AlphaFoldDB" id="A0A915IYD7"/>
<accession>A0A915IYD7</accession>
<evidence type="ECO:0000313" key="2">
    <source>
        <dbReference type="Proteomes" id="UP000887565"/>
    </source>
</evidence>